<name>A0ACC2HYN0_9PLEO</name>
<sequence>MQTDWHRYNLKRRVASLPPLSSEIFTEKVLANKASAAASAAKASFEKSCAACQKTYYSENAYANHLNSQKHRTNLMKASRGGQNDDAVSVNGSVMSSAFSLGESMAESEATTVGDREVGDVTANMKNASLEDAATEEASTEDDRSSVATSKIVTDPLQDCLFCNYKSPTMALNLHHMGRYHGMFVPEKEFLANTEGLLQYLHSKIHEQHACLKCHKVVHTASGIQTHMRDRGHCMIAFESDEELVEIGEFYDFSSTYDDQTAFNEMQDEAEASDDSSSTTGGGVKLGARRETKTTTGEDAEMSTGEEDEGWETDSTVSSVPTDEIGAAEPAQLPRRRRAHGERTAPPVTPTQRYSRPVTATTIQERGLAGVLDVERVATGKLLALQDRWRCTEPFCLNIGKQCWVPQLGTRVARFEDHYPMPSNVLTWWLEDEEKGRCTINEPPDRVRIALFHHKRELVTEKKRLEKPQSLSESLQQMQQMLLMQQMQQMSSRALLQPQQIPPSVPQPIPPSVPQSMPQSVPYPAAQPLVAAPKPKPVWVEFEDCNWSKMALHTYNFLELNINNLIDNSENSITLWWTTQDGLEIGDLLQLQHQAHCWRKQYTGLTDEQKQRLQRRAHEQSKHRVALRRLEALNEERGVEND</sequence>
<protein>
    <submittedName>
        <fullName evidence="1">Uncharacterized protein</fullName>
    </submittedName>
</protein>
<keyword evidence="2" id="KW-1185">Reference proteome</keyword>
<proteinExistence type="predicted"/>
<evidence type="ECO:0000313" key="1">
    <source>
        <dbReference type="EMBL" id="KAJ8108216.1"/>
    </source>
</evidence>
<dbReference type="EMBL" id="JAPHNI010000783">
    <property type="protein sequence ID" value="KAJ8108216.1"/>
    <property type="molecule type" value="Genomic_DNA"/>
</dbReference>
<organism evidence="1 2">
    <name type="scientific">Boeremia exigua</name>
    <dbReference type="NCBI Taxonomy" id="749465"/>
    <lineage>
        <taxon>Eukaryota</taxon>
        <taxon>Fungi</taxon>
        <taxon>Dikarya</taxon>
        <taxon>Ascomycota</taxon>
        <taxon>Pezizomycotina</taxon>
        <taxon>Dothideomycetes</taxon>
        <taxon>Pleosporomycetidae</taxon>
        <taxon>Pleosporales</taxon>
        <taxon>Pleosporineae</taxon>
        <taxon>Didymellaceae</taxon>
        <taxon>Boeremia</taxon>
    </lineage>
</organism>
<comment type="caution">
    <text evidence="1">The sequence shown here is derived from an EMBL/GenBank/DDBJ whole genome shotgun (WGS) entry which is preliminary data.</text>
</comment>
<evidence type="ECO:0000313" key="2">
    <source>
        <dbReference type="Proteomes" id="UP001153331"/>
    </source>
</evidence>
<gene>
    <name evidence="1" type="ORF">OPT61_g8329</name>
</gene>
<dbReference type="Proteomes" id="UP001153331">
    <property type="component" value="Unassembled WGS sequence"/>
</dbReference>
<reference evidence="1" key="1">
    <citation type="submission" date="2022-11" db="EMBL/GenBank/DDBJ databases">
        <title>Genome Sequence of Boeremia exigua.</title>
        <authorList>
            <person name="Buettner E."/>
        </authorList>
    </citation>
    <scope>NUCLEOTIDE SEQUENCE</scope>
    <source>
        <strain evidence="1">CU02</strain>
    </source>
</reference>
<accession>A0ACC2HYN0</accession>